<reference evidence="4" key="3">
    <citation type="submission" date="2018-07" db="EMBL/GenBank/DDBJ databases">
        <title>WGS assembly of Glycine max.</title>
        <authorList>
            <person name="Schmutz J."/>
            <person name="Cannon S."/>
            <person name="Schlueter J."/>
            <person name="Ma J."/>
            <person name="Mitros T."/>
            <person name="Nelson W."/>
            <person name="Hyten D."/>
            <person name="Song Q."/>
            <person name="Thelen J."/>
            <person name="Cheng J."/>
            <person name="Xu D."/>
            <person name="Hellsten U."/>
            <person name="May G."/>
            <person name="Yu Y."/>
            <person name="Sakurai T."/>
            <person name="Umezawa T."/>
            <person name="Bhattacharyya M."/>
            <person name="Sandhu D."/>
            <person name="Valliyodan B."/>
            <person name="Lindquist E."/>
            <person name="Peto M."/>
            <person name="Grant D."/>
            <person name="Shu S."/>
            <person name="Goodstein D."/>
            <person name="Barry K."/>
            <person name="Futrell-Griggs M."/>
            <person name="Abernathy B."/>
            <person name="Du J."/>
            <person name="Tian Z."/>
            <person name="Zhu L."/>
            <person name="Gill N."/>
            <person name="Joshi T."/>
            <person name="Libault M."/>
            <person name="Sethuraman A."/>
            <person name="Zhang X."/>
            <person name="Shinozaki K."/>
            <person name="Nguyen H."/>
            <person name="Wing R."/>
            <person name="Cregan P."/>
            <person name="Specht J."/>
            <person name="Grimwood J."/>
            <person name="Rokhsar D."/>
            <person name="Stacey G."/>
            <person name="Shoemaker R."/>
            <person name="Jackson S."/>
        </authorList>
    </citation>
    <scope>NUCLEOTIDE SEQUENCE</scope>
    <source>
        <tissue evidence="4">Callus</tissue>
    </source>
</reference>
<dbReference type="SUPFAM" id="SSF57997">
    <property type="entry name" value="Tropomyosin"/>
    <property type="match status" value="1"/>
</dbReference>
<dbReference type="PaxDb" id="3847-GLYMA06G14650.1"/>
<feature type="region of interest" description="Disordered" evidence="2">
    <location>
        <begin position="80"/>
        <end position="131"/>
    </location>
</feature>
<name>I1KB60_SOYBN</name>
<dbReference type="OMA" id="QLNEDIC"/>
<gene>
    <name evidence="5" type="primary">LOC100820407</name>
    <name evidence="4" type="ORF">GLYMA_06G141300</name>
</gene>
<feature type="signal peptide" evidence="3">
    <location>
        <begin position="1"/>
        <end position="30"/>
    </location>
</feature>
<dbReference type="SMR" id="I1KB60"/>
<evidence type="ECO:0000313" key="6">
    <source>
        <dbReference type="Proteomes" id="UP000008827"/>
    </source>
</evidence>
<dbReference type="EnsemblPlants" id="KRH53705">
    <property type="protein sequence ID" value="KRH53705"/>
    <property type="gene ID" value="GLYMA_06G141300"/>
</dbReference>
<evidence type="ECO:0000256" key="1">
    <source>
        <dbReference type="SAM" id="Coils"/>
    </source>
</evidence>
<reference evidence="4 5" key="1">
    <citation type="journal article" date="2010" name="Nature">
        <title>Genome sequence of the palaeopolyploid soybean.</title>
        <authorList>
            <person name="Schmutz J."/>
            <person name="Cannon S.B."/>
            <person name="Schlueter J."/>
            <person name="Ma J."/>
            <person name="Mitros T."/>
            <person name="Nelson W."/>
            <person name="Hyten D.L."/>
            <person name="Song Q."/>
            <person name="Thelen J.J."/>
            <person name="Cheng J."/>
            <person name="Xu D."/>
            <person name="Hellsten U."/>
            <person name="May G.D."/>
            <person name="Yu Y."/>
            <person name="Sakurai T."/>
            <person name="Umezawa T."/>
            <person name="Bhattacharyya M.K."/>
            <person name="Sandhu D."/>
            <person name="Valliyodan B."/>
            <person name="Lindquist E."/>
            <person name="Peto M."/>
            <person name="Grant D."/>
            <person name="Shu S."/>
            <person name="Goodstein D."/>
            <person name="Barry K."/>
            <person name="Futrell-Griggs M."/>
            <person name="Abernathy B."/>
            <person name="Du J."/>
            <person name="Tian Z."/>
            <person name="Zhu L."/>
            <person name="Gill N."/>
            <person name="Joshi T."/>
            <person name="Libault M."/>
            <person name="Sethuraman A."/>
            <person name="Zhang X.-C."/>
            <person name="Shinozaki K."/>
            <person name="Nguyen H.T."/>
            <person name="Wing R.A."/>
            <person name="Cregan P."/>
            <person name="Specht J."/>
            <person name="Grimwood J."/>
            <person name="Rokhsar D."/>
            <person name="Stacey G."/>
            <person name="Shoemaker R.C."/>
            <person name="Jackson S.A."/>
        </authorList>
    </citation>
    <scope>NUCLEOTIDE SEQUENCE [LARGE SCALE GENOMIC DNA]</scope>
    <source>
        <strain evidence="5">cv. Williams 82</strain>
        <tissue evidence="4">Callus</tissue>
    </source>
</reference>
<evidence type="ECO:0000313" key="5">
    <source>
        <dbReference type="EnsemblPlants" id="KRH53705"/>
    </source>
</evidence>
<protein>
    <recommendedName>
        <fullName evidence="7">NAB domain-containing protein</fullName>
    </recommendedName>
</protein>
<dbReference type="EMBL" id="CM000839">
    <property type="protein sequence ID" value="KRH53705.1"/>
    <property type="molecule type" value="Genomic_DNA"/>
</dbReference>
<evidence type="ECO:0000313" key="4">
    <source>
        <dbReference type="EMBL" id="KRH53705.1"/>
    </source>
</evidence>
<dbReference type="Proteomes" id="UP000008827">
    <property type="component" value="Chromosome 6"/>
</dbReference>
<dbReference type="AlphaFoldDB" id="I1KB60"/>
<dbReference type="PANTHER" id="PTHR47357">
    <property type="entry name" value="COP1-INTERACTIVE PROTEIN 1"/>
    <property type="match status" value="1"/>
</dbReference>
<keyword evidence="1" id="KW-0175">Coiled coil</keyword>
<proteinExistence type="predicted"/>
<feature type="compositionally biased region" description="Basic and acidic residues" evidence="2">
    <location>
        <begin position="113"/>
        <end position="131"/>
    </location>
</feature>
<feature type="compositionally biased region" description="Polar residues" evidence="2">
    <location>
        <begin position="82"/>
        <end position="93"/>
    </location>
</feature>
<feature type="chain" id="PRO_5014577559" description="NAB domain-containing protein" evidence="3">
    <location>
        <begin position="31"/>
        <end position="530"/>
    </location>
</feature>
<evidence type="ECO:0000256" key="2">
    <source>
        <dbReference type="SAM" id="MobiDB-lite"/>
    </source>
</evidence>
<dbReference type="eggNOG" id="ENOG502QV7J">
    <property type="taxonomic scope" value="Eukaryota"/>
</dbReference>
<sequence>MYSFNQPASHFPFFSFVLLLLSLQKPFSFSDLSAISYEPQMEDSEKFDAGSDQGNALVTPYYTPYPKHLLPKSGLQPVNIEFSPSSGGDNSVASMKEGPGSSSSSSSSSTDSEQERKIVGEEKTDNVSLESENRSYNELLKEFLKNKEELKLSNIKLKLSEEKIVKLNVQIEKSEGELNNVLVELKVKEENLEYEKGQVLELQKKTADLETHVPDCSLKIAKLVAQLELAEEQLKISDDEIARLKEELNSRSSGTHELQGQLEVAQEIVAALESQLVSERKQIHDLEGRVTWYKANETNTEHAVQKLKAKMLDAQAQFSLEKDLLHSDIARLSEENKQLGSRLEEYESRSNIIENKSRQLEAEKLKLEELLATQQMDLQGEISCLKEELDQRRHDVEAVNKEFDRHKQKCDVLMTEKDEANAKIHNLMAETRDRNNYIANLERDIILLRGQEAELSTGSAATLRLVKELKLKADGLEKEVILKNAMISDRAEEKREAIRQLCFSIEHYRSGYKELLQAFAGHKCHAVTAA</sequence>
<keyword evidence="6" id="KW-1185">Reference proteome</keyword>
<dbReference type="Gene3D" id="1.10.287.1490">
    <property type="match status" value="1"/>
</dbReference>
<dbReference type="STRING" id="3847.I1KB60"/>
<dbReference type="Gramene" id="KRH53705">
    <property type="protein sequence ID" value="KRH53705"/>
    <property type="gene ID" value="GLYMA_06G141300"/>
</dbReference>
<feature type="coiled-coil region" evidence="1">
    <location>
        <begin position="329"/>
        <end position="430"/>
    </location>
</feature>
<keyword evidence="3" id="KW-0732">Signal</keyword>
<dbReference type="ExpressionAtlas" id="I1KB60">
    <property type="expression patterns" value="baseline and differential"/>
</dbReference>
<accession>I1KB60</accession>
<organism evidence="4">
    <name type="scientific">Glycine max</name>
    <name type="common">Soybean</name>
    <name type="synonym">Glycine hispida</name>
    <dbReference type="NCBI Taxonomy" id="3847"/>
    <lineage>
        <taxon>Eukaryota</taxon>
        <taxon>Viridiplantae</taxon>
        <taxon>Streptophyta</taxon>
        <taxon>Embryophyta</taxon>
        <taxon>Tracheophyta</taxon>
        <taxon>Spermatophyta</taxon>
        <taxon>Magnoliopsida</taxon>
        <taxon>eudicotyledons</taxon>
        <taxon>Gunneridae</taxon>
        <taxon>Pentapetalae</taxon>
        <taxon>rosids</taxon>
        <taxon>fabids</taxon>
        <taxon>Fabales</taxon>
        <taxon>Fabaceae</taxon>
        <taxon>Papilionoideae</taxon>
        <taxon>50 kb inversion clade</taxon>
        <taxon>NPAAA clade</taxon>
        <taxon>indigoferoid/millettioid clade</taxon>
        <taxon>Phaseoleae</taxon>
        <taxon>Glycine</taxon>
        <taxon>Glycine subgen. Soja</taxon>
    </lineage>
</organism>
<dbReference type="PANTHER" id="PTHR47357:SF1">
    <property type="entry name" value="SPINDLE POLE BODY COMPONENT 110"/>
    <property type="match status" value="1"/>
</dbReference>
<reference evidence="5" key="2">
    <citation type="submission" date="2018-02" db="UniProtKB">
        <authorList>
            <consortium name="EnsemblPlants"/>
        </authorList>
    </citation>
    <scope>IDENTIFICATION</scope>
    <source>
        <strain evidence="5">Williams 82</strain>
    </source>
</reference>
<evidence type="ECO:0000256" key="3">
    <source>
        <dbReference type="SAM" id="SignalP"/>
    </source>
</evidence>
<feature type="coiled-coil region" evidence="1">
    <location>
        <begin position="220"/>
        <end position="289"/>
    </location>
</feature>
<dbReference type="GO" id="GO:0005774">
    <property type="term" value="C:vacuolar membrane"/>
    <property type="evidence" value="ECO:0000318"/>
    <property type="project" value="GO_Central"/>
</dbReference>
<evidence type="ECO:0008006" key="7">
    <source>
        <dbReference type="Google" id="ProtNLM"/>
    </source>
</evidence>
<dbReference type="HOGENOM" id="CLU_032761_1_0_1"/>